<evidence type="ECO:0000313" key="2">
    <source>
        <dbReference type="Proteomes" id="UP000676336"/>
    </source>
</evidence>
<name>A0A8S3K0Y8_9BILA</name>
<comment type="caution">
    <text evidence="1">The sequence shown here is derived from an EMBL/GenBank/DDBJ whole genome shotgun (WGS) entry which is preliminary data.</text>
</comment>
<dbReference type="Proteomes" id="UP000676336">
    <property type="component" value="Unassembled WGS sequence"/>
</dbReference>
<gene>
    <name evidence="1" type="ORF">SMN809_LOCUS84432</name>
</gene>
<dbReference type="AlphaFoldDB" id="A0A8S3K0Y8"/>
<protein>
    <submittedName>
        <fullName evidence="1">Uncharacterized protein</fullName>
    </submittedName>
</protein>
<reference evidence="1" key="1">
    <citation type="submission" date="2021-02" db="EMBL/GenBank/DDBJ databases">
        <authorList>
            <person name="Nowell W R."/>
        </authorList>
    </citation>
    <scope>NUCLEOTIDE SEQUENCE</scope>
</reference>
<feature type="non-terminal residue" evidence="1">
    <location>
        <position position="1"/>
    </location>
</feature>
<proteinExistence type="predicted"/>
<organism evidence="1 2">
    <name type="scientific">Rotaria magnacalcarata</name>
    <dbReference type="NCBI Taxonomy" id="392030"/>
    <lineage>
        <taxon>Eukaryota</taxon>
        <taxon>Metazoa</taxon>
        <taxon>Spiralia</taxon>
        <taxon>Gnathifera</taxon>
        <taxon>Rotifera</taxon>
        <taxon>Eurotatoria</taxon>
        <taxon>Bdelloidea</taxon>
        <taxon>Philodinida</taxon>
        <taxon>Philodinidae</taxon>
        <taxon>Rotaria</taxon>
    </lineage>
</organism>
<evidence type="ECO:0000313" key="1">
    <source>
        <dbReference type="EMBL" id="CAF5225701.1"/>
    </source>
</evidence>
<dbReference type="EMBL" id="CAJOBI010359926">
    <property type="protein sequence ID" value="CAF5225701.1"/>
    <property type="molecule type" value="Genomic_DNA"/>
</dbReference>
<feature type="non-terminal residue" evidence="1">
    <location>
        <position position="142"/>
    </location>
</feature>
<sequence length="142" mass="15916">ALLVRCILKCNGRSCKFKCTVQVLNNGFCFAIALNRKIFHHVGERIGRPIRGSRRQAIIDKFKSGASVYRLHSQYHEQRTEATAESLLSPDVTLGILQLHDKLADEINNDGIITGALQVVQFRPFCTVAFTEASIRLYDAIV</sequence>
<accession>A0A8S3K0Y8</accession>